<dbReference type="AlphaFoldDB" id="A0A4Q7NAU2"/>
<feature type="region of interest" description="Disordered" evidence="2">
    <location>
        <begin position="103"/>
        <end position="126"/>
    </location>
</feature>
<comment type="similarity">
    <text evidence="1">Belongs to the membrane fusion protein (MFP) (TC 8.A.1) family.</text>
</comment>
<dbReference type="SUPFAM" id="SSF111369">
    <property type="entry name" value="HlyD-like secretion proteins"/>
    <property type="match status" value="1"/>
</dbReference>
<gene>
    <name evidence="4" type="ORF">EV189_3836</name>
</gene>
<dbReference type="NCBIfam" id="TIGR01730">
    <property type="entry name" value="RND_mfp"/>
    <property type="match status" value="1"/>
</dbReference>
<organism evidence="4 5">
    <name type="scientific">Motilibacter rhizosphaerae</name>
    <dbReference type="NCBI Taxonomy" id="598652"/>
    <lineage>
        <taxon>Bacteria</taxon>
        <taxon>Bacillati</taxon>
        <taxon>Actinomycetota</taxon>
        <taxon>Actinomycetes</taxon>
        <taxon>Motilibacterales</taxon>
        <taxon>Motilibacteraceae</taxon>
        <taxon>Motilibacter</taxon>
    </lineage>
</organism>
<dbReference type="InterPro" id="IPR006143">
    <property type="entry name" value="RND_pump_MFP"/>
</dbReference>
<evidence type="ECO:0000256" key="1">
    <source>
        <dbReference type="ARBA" id="ARBA00009477"/>
    </source>
</evidence>
<feature type="domain" description="YknX-like C-terminal permuted SH3-like" evidence="3">
    <location>
        <begin position="399"/>
        <end position="465"/>
    </location>
</feature>
<dbReference type="GO" id="GO:1990281">
    <property type="term" value="C:efflux pump complex"/>
    <property type="evidence" value="ECO:0007669"/>
    <property type="project" value="TreeGrafter"/>
</dbReference>
<dbReference type="OrthoDB" id="3518416at2"/>
<accession>A0A4Q7NAU2</accession>
<dbReference type="GO" id="GO:0015562">
    <property type="term" value="F:efflux transmembrane transporter activity"/>
    <property type="evidence" value="ECO:0007669"/>
    <property type="project" value="TreeGrafter"/>
</dbReference>
<dbReference type="PANTHER" id="PTHR30469">
    <property type="entry name" value="MULTIDRUG RESISTANCE PROTEIN MDTA"/>
    <property type="match status" value="1"/>
</dbReference>
<dbReference type="Gene3D" id="2.40.30.170">
    <property type="match status" value="1"/>
</dbReference>
<protein>
    <submittedName>
        <fullName evidence="4">RND family efflux transporter MFP subunit</fullName>
    </submittedName>
</protein>
<evidence type="ECO:0000313" key="4">
    <source>
        <dbReference type="EMBL" id="RZS79482.1"/>
    </source>
</evidence>
<dbReference type="Proteomes" id="UP000293638">
    <property type="component" value="Unassembled WGS sequence"/>
</dbReference>
<evidence type="ECO:0000313" key="5">
    <source>
        <dbReference type="Proteomes" id="UP000293638"/>
    </source>
</evidence>
<sequence>MTRRRVVRAAALLVAAAVAVGGGVWGVSAATGSSAPSVKTVVAGRSTVREVVEAPATVVPRSTVTVSSPASGTVADLLVADGATVIAGQELLRIDSPQAEQQLAEAKRADAQLSRATPAASSGTGTGAVAARSAAAAAAAAKGFAQARAAAEQIPDAAAKSQALTAITTAEAQYSAAQSAADEAVRQVQAGTGSLTSAVSALVSAQRLQTRAAVQLAQQAVDSLVVRAPAGGRVTLQAPSASASSGLDAALGSLPAGLADQASSLLGSSAGQAVAGAGGSGSGGPPLSEGLPVTSGSGLLTITDDSAVSLSADVDETDILLVQRGVHAGISLDAVPGAVYQGVVTSVEASPAGSSGGSVSYRVRLSLSAGDLADGRPAPRPRPGMSAVADLRVRTAKDALSVPAAAVFRVGDRDAVWVVQDGRARQRLVSLGAQGEDLVQVVAGLQQGERVVASGTDRLHDGDRVS</sequence>
<comment type="caution">
    <text evidence="4">The sequence shown here is derived from an EMBL/GenBank/DDBJ whole genome shotgun (WGS) entry which is preliminary data.</text>
</comment>
<evidence type="ECO:0000256" key="2">
    <source>
        <dbReference type="SAM" id="MobiDB-lite"/>
    </source>
</evidence>
<dbReference type="Gene3D" id="2.40.420.20">
    <property type="match status" value="1"/>
</dbReference>
<dbReference type="RefSeq" id="WP_130494547.1">
    <property type="nucleotide sequence ID" value="NZ_SGXD01000006.1"/>
</dbReference>
<keyword evidence="5" id="KW-1185">Reference proteome</keyword>
<name>A0A4Q7NAU2_9ACTN</name>
<dbReference type="EMBL" id="SGXD01000006">
    <property type="protein sequence ID" value="RZS79482.1"/>
    <property type="molecule type" value="Genomic_DNA"/>
</dbReference>
<dbReference type="InterPro" id="IPR058637">
    <property type="entry name" value="YknX-like_C"/>
</dbReference>
<dbReference type="Gene3D" id="2.40.50.100">
    <property type="match status" value="1"/>
</dbReference>
<evidence type="ECO:0000259" key="3">
    <source>
        <dbReference type="Pfam" id="PF25989"/>
    </source>
</evidence>
<reference evidence="4 5" key="1">
    <citation type="submission" date="2019-02" db="EMBL/GenBank/DDBJ databases">
        <title>Genomic Encyclopedia of Type Strains, Phase IV (KMG-IV): sequencing the most valuable type-strain genomes for metagenomic binning, comparative biology and taxonomic classification.</title>
        <authorList>
            <person name="Goeker M."/>
        </authorList>
    </citation>
    <scope>NUCLEOTIDE SEQUENCE [LARGE SCALE GENOMIC DNA]</scope>
    <source>
        <strain evidence="4 5">DSM 45622</strain>
    </source>
</reference>
<proteinExistence type="inferred from homology"/>
<dbReference type="Pfam" id="PF25989">
    <property type="entry name" value="YknX_C"/>
    <property type="match status" value="1"/>
</dbReference>
<feature type="compositionally biased region" description="Low complexity" evidence="2">
    <location>
        <begin position="114"/>
        <end position="126"/>
    </location>
</feature>